<comment type="caution">
    <text evidence="2">The sequence shown here is derived from an EMBL/GenBank/DDBJ whole genome shotgun (WGS) entry which is preliminary data.</text>
</comment>
<evidence type="ECO:0000313" key="2">
    <source>
        <dbReference type="EMBL" id="ETJ02789.1"/>
    </source>
</evidence>
<name>W1VFK5_9ACTO</name>
<dbReference type="AlphaFoldDB" id="W1VFK5"/>
<protein>
    <submittedName>
        <fullName evidence="2">Uncharacterized protein</fullName>
    </submittedName>
</protein>
<evidence type="ECO:0000256" key="1">
    <source>
        <dbReference type="SAM" id="MobiDB-lite"/>
    </source>
</evidence>
<reference evidence="2 3" key="1">
    <citation type="submission" date="2013-12" db="EMBL/GenBank/DDBJ databases">
        <title>A Varibaculum cambriense genome reconstructed from a premature infant gut community with otherwise low bacterial novelty that shifts toward anaerobic metabolism during the third week of life.</title>
        <authorList>
            <person name="Brown C.T."/>
            <person name="Sharon I."/>
            <person name="Thomas B.C."/>
            <person name="Castelle C.J."/>
            <person name="Morowitz M.J."/>
            <person name="Banfield J.F."/>
        </authorList>
    </citation>
    <scope>NUCLEOTIDE SEQUENCE [LARGE SCALE GENOMIC DNA]</scope>
    <source>
        <strain evidence="3">DORA_12</strain>
    </source>
</reference>
<feature type="region of interest" description="Disordered" evidence="1">
    <location>
        <begin position="1"/>
        <end position="89"/>
    </location>
</feature>
<evidence type="ECO:0000313" key="3">
    <source>
        <dbReference type="Proteomes" id="UP000018852"/>
    </source>
</evidence>
<feature type="non-terminal residue" evidence="2">
    <location>
        <position position="1"/>
    </location>
</feature>
<sequence length="99" mass="9960">EIEAASQEEPEPAEAGDAESGDAPAQAEDSSDGAEQTHEAGGAAQDAEQTEAPSSSEQRHASALDAVAELAATAHGHEDAPRAVPTTLDELEAQLPFGG</sequence>
<feature type="compositionally biased region" description="Acidic residues" evidence="1">
    <location>
        <begin position="1"/>
        <end position="20"/>
    </location>
</feature>
<dbReference type="Proteomes" id="UP000018852">
    <property type="component" value="Unassembled WGS sequence"/>
</dbReference>
<proteinExistence type="predicted"/>
<gene>
    <name evidence="2" type="ORF">Q605_AUC00938G0006</name>
</gene>
<accession>W1VFK5</accession>
<dbReference type="EMBL" id="AZLV01000938">
    <property type="protein sequence ID" value="ETJ02789.1"/>
    <property type="molecule type" value="Genomic_DNA"/>
</dbReference>
<feature type="compositionally biased region" description="Low complexity" evidence="1">
    <location>
        <begin position="63"/>
        <end position="74"/>
    </location>
</feature>
<organism evidence="2 3">
    <name type="scientific">Actinomyces urogenitalis DORA_12</name>
    <dbReference type="NCBI Taxonomy" id="1403939"/>
    <lineage>
        <taxon>Bacteria</taxon>
        <taxon>Bacillati</taxon>
        <taxon>Actinomycetota</taxon>
        <taxon>Actinomycetes</taxon>
        <taxon>Actinomycetales</taxon>
        <taxon>Actinomycetaceae</taxon>
        <taxon>Actinomyces</taxon>
    </lineage>
</organism>